<evidence type="ECO:0000313" key="12">
    <source>
        <dbReference type="Proteomes" id="UP001562354"/>
    </source>
</evidence>
<comment type="similarity">
    <text evidence="6 7">Belongs to the peptidase C12 family.</text>
</comment>
<evidence type="ECO:0000256" key="3">
    <source>
        <dbReference type="ARBA" id="ARBA00022786"/>
    </source>
</evidence>
<dbReference type="InterPro" id="IPR036959">
    <property type="entry name" value="Peptidase_C12_UCH_sf"/>
</dbReference>
<dbReference type="PANTHER" id="PTHR10589">
    <property type="entry name" value="UBIQUITIN CARBOXYL-TERMINAL HYDROLASE"/>
    <property type="match status" value="1"/>
</dbReference>
<evidence type="ECO:0000256" key="5">
    <source>
        <dbReference type="ARBA" id="ARBA00022807"/>
    </source>
</evidence>
<dbReference type="InterPro" id="IPR001578">
    <property type="entry name" value="Peptidase_C12_UCH"/>
</dbReference>
<keyword evidence="5 6" id="KW-0788">Thiol protease</keyword>
<dbReference type="SUPFAM" id="SSF54001">
    <property type="entry name" value="Cysteine proteinases"/>
    <property type="match status" value="1"/>
</dbReference>
<dbReference type="Proteomes" id="UP001562354">
    <property type="component" value="Unassembled WGS sequence"/>
</dbReference>
<dbReference type="RefSeq" id="XP_069199609.1">
    <property type="nucleotide sequence ID" value="XM_069346730.1"/>
</dbReference>
<sequence>MPPKASKRRVNGLQRDSSDGTSPAPITPDRATWPAWCEVESEPAFFNTILHEINVDGVKVQEVLGLDDECLAILPKPVYAMIFLFKYTKAEEEGQTTSCPPNVWFANQVPEFACASVALLNIVMNLPDVRLGHELQNFKDSTRSLDPVSKGDAIASFDFVRNIHNSFARDMDMLNIDYLLKDKHASSLKKRKLEAANAAKAEKAAARAEEKALRDAANIANGASTPSRSNPLCKARATDLSEDADWTASEAFHFIAYMPIGDEVWKLDGMEGFPQSLGTLHESQDWLQIIQTELTARMLQYQEGQIEFSLMAVIKDPAIDDRTSLAENIKALHEITRRLDEVIPDWRAFTVASADESTILNANSKYGITDADIQAAIIPGSVSDKLKSDRSEILLHLRQDMITAQAACRDTLRDHSLSNQSDAIKAMHRRFDYSSFVNGWLDSLAEEDVLLSLLEKAQ</sequence>
<keyword evidence="12" id="KW-1185">Reference proteome</keyword>
<evidence type="ECO:0000256" key="1">
    <source>
        <dbReference type="ARBA" id="ARBA00000707"/>
    </source>
</evidence>
<dbReference type="EMBL" id="JBFMKM010000010">
    <property type="protein sequence ID" value="KAL1303334.1"/>
    <property type="molecule type" value="Genomic_DNA"/>
</dbReference>
<dbReference type="PANTHER" id="PTHR10589:SF29">
    <property type="entry name" value="UBIQUITIN CARBOXYL-TERMINAL HYDROLASE"/>
    <property type="match status" value="1"/>
</dbReference>
<keyword evidence="3 6" id="KW-0833">Ubl conjugation pathway</keyword>
<feature type="compositionally biased region" description="Basic residues" evidence="9">
    <location>
        <begin position="1"/>
        <end position="10"/>
    </location>
</feature>
<dbReference type="PRINTS" id="PR00707">
    <property type="entry name" value="UBCTHYDRLASE"/>
</dbReference>
<feature type="site" description="Important for enzyme activity" evidence="6">
    <location>
        <position position="268"/>
    </location>
</feature>
<dbReference type="GeneID" id="95980433"/>
<feature type="domain" description="UCH catalytic" evidence="10">
    <location>
        <begin position="35"/>
        <end position="315"/>
    </location>
</feature>
<evidence type="ECO:0000256" key="6">
    <source>
        <dbReference type="PROSITE-ProRule" id="PRU01393"/>
    </source>
</evidence>
<comment type="catalytic activity">
    <reaction evidence="1 6 7">
        <text>Thiol-dependent hydrolysis of ester, thioester, amide, peptide and isopeptide bonds formed by the C-terminal Gly of ubiquitin (a 76-residue protein attached to proteins as an intracellular targeting signal).</text>
        <dbReference type="EC" id="3.4.19.12"/>
    </reaction>
</comment>
<feature type="active site" description="Proton donor" evidence="6">
    <location>
        <position position="253"/>
    </location>
</feature>
<feature type="site" description="Transition state stabilizer" evidence="6">
    <location>
        <position position="108"/>
    </location>
</feature>
<evidence type="ECO:0000256" key="2">
    <source>
        <dbReference type="ARBA" id="ARBA00022670"/>
    </source>
</evidence>
<dbReference type="Pfam" id="PF01088">
    <property type="entry name" value="Peptidase_C12"/>
    <property type="match status" value="1"/>
</dbReference>
<evidence type="ECO:0000256" key="4">
    <source>
        <dbReference type="ARBA" id="ARBA00022801"/>
    </source>
</evidence>
<proteinExistence type="inferred from homology"/>
<feature type="region of interest" description="Disordered" evidence="9">
    <location>
        <begin position="1"/>
        <end position="29"/>
    </location>
</feature>
<dbReference type="InterPro" id="IPR038765">
    <property type="entry name" value="Papain-like_cys_pep_sf"/>
</dbReference>
<keyword evidence="2 6" id="KW-0645">Protease</keyword>
<name>A0ABR3PBD7_9PEZI</name>
<feature type="active site" description="Nucleophile" evidence="6">
    <location>
        <position position="114"/>
    </location>
</feature>
<reference evidence="11 12" key="1">
    <citation type="submission" date="2024-07" db="EMBL/GenBank/DDBJ databases">
        <title>Draft sequence of the Neodothiora populina.</title>
        <authorList>
            <person name="Drown D.D."/>
            <person name="Schuette U.S."/>
            <person name="Buechlein A.B."/>
            <person name="Rusch D.R."/>
            <person name="Winton L.W."/>
            <person name="Adams G.A."/>
        </authorList>
    </citation>
    <scope>NUCLEOTIDE SEQUENCE [LARGE SCALE GENOMIC DNA]</scope>
    <source>
        <strain evidence="11 12">CPC 39397</strain>
    </source>
</reference>
<comment type="caution">
    <text evidence="11">The sequence shown here is derived from an EMBL/GenBank/DDBJ whole genome shotgun (WGS) entry which is preliminary data.</text>
</comment>
<gene>
    <name evidence="11" type="ORF">AAFC00_006734</name>
</gene>
<evidence type="ECO:0000256" key="8">
    <source>
        <dbReference type="SAM" id="Coils"/>
    </source>
</evidence>
<organism evidence="11 12">
    <name type="scientific">Neodothiora populina</name>
    <dbReference type="NCBI Taxonomy" id="2781224"/>
    <lineage>
        <taxon>Eukaryota</taxon>
        <taxon>Fungi</taxon>
        <taxon>Dikarya</taxon>
        <taxon>Ascomycota</taxon>
        <taxon>Pezizomycotina</taxon>
        <taxon>Dothideomycetes</taxon>
        <taxon>Dothideomycetidae</taxon>
        <taxon>Dothideales</taxon>
        <taxon>Dothioraceae</taxon>
        <taxon>Neodothiora</taxon>
    </lineage>
</organism>
<feature type="coiled-coil region" evidence="8">
    <location>
        <begin position="189"/>
        <end position="216"/>
    </location>
</feature>
<dbReference type="EC" id="3.4.19.12" evidence="7"/>
<accession>A0ABR3PBD7</accession>
<protein>
    <recommendedName>
        <fullName evidence="7">Ubiquitin carboxyl-terminal hydrolase</fullName>
        <ecNumber evidence="7">3.4.19.12</ecNumber>
    </recommendedName>
</protein>
<keyword evidence="4 6" id="KW-0378">Hydrolase</keyword>
<dbReference type="PROSITE" id="PS52048">
    <property type="entry name" value="UCH_DOMAIN"/>
    <property type="match status" value="1"/>
</dbReference>
<evidence type="ECO:0000259" key="10">
    <source>
        <dbReference type="PROSITE" id="PS52048"/>
    </source>
</evidence>
<evidence type="ECO:0000256" key="9">
    <source>
        <dbReference type="SAM" id="MobiDB-lite"/>
    </source>
</evidence>
<evidence type="ECO:0000256" key="7">
    <source>
        <dbReference type="RuleBase" id="RU361215"/>
    </source>
</evidence>
<evidence type="ECO:0000313" key="11">
    <source>
        <dbReference type="EMBL" id="KAL1303334.1"/>
    </source>
</evidence>
<keyword evidence="8" id="KW-0175">Coiled coil</keyword>
<dbReference type="Gene3D" id="3.40.532.10">
    <property type="entry name" value="Peptidase C12, ubiquitin carboxyl-terminal hydrolase"/>
    <property type="match status" value="1"/>
</dbReference>